<feature type="compositionally biased region" description="Low complexity" evidence="1">
    <location>
        <begin position="556"/>
        <end position="587"/>
    </location>
</feature>
<protein>
    <submittedName>
        <fullName evidence="2">Uncharacterized protein</fullName>
    </submittedName>
</protein>
<keyword evidence="3" id="KW-1185">Reference proteome</keyword>
<dbReference type="Gene3D" id="3.80.10.10">
    <property type="entry name" value="Ribonuclease Inhibitor"/>
    <property type="match status" value="1"/>
</dbReference>
<dbReference type="InterPro" id="IPR032675">
    <property type="entry name" value="LRR_dom_sf"/>
</dbReference>
<dbReference type="AlphaFoldDB" id="A0A8H5HII2"/>
<feature type="compositionally biased region" description="Pro residues" evidence="1">
    <location>
        <begin position="588"/>
        <end position="599"/>
    </location>
</feature>
<organism evidence="2 3">
    <name type="scientific">Collybiopsis confluens</name>
    <dbReference type="NCBI Taxonomy" id="2823264"/>
    <lineage>
        <taxon>Eukaryota</taxon>
        <taxon>Fungi</taxon>
        <taxon>Dikarya</taxon>
        <taxon>Basidiomycota</taxon>
        <taxon>Agaricomycotina</taxon>
        <taxon>Agaricomycetes</taxon>
        <taxon>Agaricomycetidae</taxon>
        <taxon>Agaricales</taxon>
        <taxon>Marasmiineae</taxon>
        <taxon>Omphalotaceae</taxon>
        <taxon>Collybiopsis</taxon>
    </lineage>
</organism>
<evidence type="ECO:0000313" key="3">
    <source>
        <dbReference type="Proteomes" id="UP000518752"/>
    </source>
</evidence>
<feature type="compositionally biased region" description="Polar residues" evidence="1">
    <location>
        <begin position="541"/>
        <end position="550"/>
    </location>
</feature>
<gene>
    <name evidence="2" type="ORF">D9757_006952</name>
</gene>
<dbReference type="OrthoDB" id="2631350at2759"/>
<dbReference type="EMBL" id="JAACJN010000045">
    <property type="protein sequence ID" value="KAF5383983.1"/>
    <property type="molecule type" value="Genomic_DNA"/>
</dbReference>
<dbReference type="Proteomes" id="UP000518752">
    <property type="component" value="Unassembled WGS sequence"/>
</dbReference>
<sequence>MFKFSGSKLSDFDNLLPKPGPIRFHRLDPHVISLICDELQEGASMALDRQWRTNEHLACRKGLLSLAVAAKVFTEPGLNGLWRVLSTVEPLLSVLPETTTVDGKKMLVRQIAPASWDRLRFYTSRVHEFDQRSLSEAEVASIHDSVYARLGQMQPIFPSLEVFHPATSICGSNSLLFFLADTIVTASLPTLLSSEGSQPEEGTDFGPSLALLAWKAPQIQTLHLDAEARYSGFSASISCFSELQELRVAQLSRYDTDFMSSIASLSKLSYLSLSFPPKSSLNFKCITTHGFTSVKKLHIAGSPGELNQLLMFIPPPVLDELKMTFNPASSSWQENKTEMTSLARSLDRFSSISTLDIASITEIDMTRLDGNFLWSLFAPLLRLKNLRRLSYDLPLLLTDQKTVEIAKAWPEMEVLTLTSETWGDTIPSIASLSSFVNSCPKLISLEYPIQVNFPGAGGVAEAAAVFGGGGGGGGRLACTPTPTTSTGFGGKLPSATTPFSSSSATFFPTTPSTPHLTLPLPLPLSSSTSVPSSRSQSSALRPQQQHQSGRNRTRFSSAASSSSLSLSSPLLSMARSRSSLQQQQQQQPPLPPPPPPPAPTLKMHPLKSFRCTLYEDVRDPAVVALHLYQIFPGLLWAEGNGRRWSEVQAILDTFHFLTRQNRRME</sequence>
<accession>A0A8H5HII2</accession>
<reference evidence="2 3" key="1">
    <citation type="journal article" date="2020" name="ISME J.">
        <title>Uncovering the hidden diversity of litter-decomposition mechanisms in mushroom-forming fungi.</title>
        <authorList>
            <person name="Floudas D."/>
            <person name="Bentzer J."/>
            <person name="Ahren D."/>
            <person name="Johansson T."/>
            <person name="Persson P."/>
            <person name="Tunlid A."/>
        </authorList>
    </citation>
    <scope>NUCLEOTIDE SEQUENCE [LARGE SCALE GENOMIC DNA]</scope>
    <source>
        <strain evidence="2 3">CBS 406.79</strain>
    </source>
</reference>
<feature type="region of interest" description="Disordered" evidence="1">
    <location>
        <begin position="517"/>
        <end position="603"/>
    </location>
</feature>
<evidence type="ECO:0000256" key="1">
    <source>
        <dbReference type="SAM" id="MobiDB-lite"/>
    </source>
</evidence>
<proteinExistence type="predicted"/>
<comment type="caution">
    <text evidence="2">The sequence shown here is derived from an EMBL/GenBank/DDBJ whole genome shotgun (WGS) entry which is preliminary data.</text>
</comment>
<feature type="compositionally biased region" description="Low complexity" evidence="1">
    <location>
        <begin position="517"/>
        <end position="540"/>
    </location>
</feature>
<dbReference type="SUPFAM" id="SSF52047">
    <property type="entry name" value="RNI-like"/>
    <property type="match status" value="1"/>
</dbReference>
<name>A0A8H5HII2_9AGAR</name>
<evidence type="ECO:0000313" key="2">
    <source>
        <dbReference type="EMBL" id="KAF5383983.1"/>
    </source>
</evidence>